<dbReference type="InterPro" id="IPR011256">
    <property type="entry name" value="Reg_factor_effector_dom_sf"/>
</dbReference>
<comment type="caution">
    <text evidence="2">The sequence shown here is derived from an EMBL/GenBank/DDBJ whole genome shotgun (WGS) entry which is preliminary data.</text>
</comment>
<feature type="domain" description="Integron-associated effector binding protein" evidence="1">
    <location>
        <begin position="7"/>
        <end position="146"/>
    </location>
</feature>
<sequence length="148" mass="17148">MEIKQIKKNFKVVGMKNSGVFADFGSEVPKFAQQFLRRANEIKNSSQTEIALYEPKRNDNHIKGQYYVGLIVNGTLNEVPTGMEYIETTQDYVNIRGKISDIGKLHKELLTWADEQGFQRDLESYIVETYHQNENNEEDVDIYLPILL</sequence>
<evidence type="ECO:0000259" key="1">
    <source>
        <dbReference type="Pfam" id="PF14526"/>
    </source>
</evidence>
<keyword evidence="3" id="KW-1185">Reference proteome</keyword>
<dbReference type="Proteomes" id="UP001364890">
    <property type="component" value="Unassembled WGS sequence"/>
</dbReference>
<reference evidence="2 3" key="1">
    <citation type="submission" date="2024-01" db="EMBL/GenBank/DDBJ databases">
        <title>Seven novel Bacillus-like species.</title>
        <authorList>
            <person name="Liu G."/>
        </authorList>
    </citation>
    <scope>NUCLEOTIDE SEQUENCE [LARGE SCALE GENOMIC DNA]</scope>
    <source>
        <strain evidence="2 3">FJAT-51614</strain>
    </source>
</reference>
<dbReference type="SUPFAM" id="SSF55136">
    <property type="entry name" value="Probable bacterial effector-binding domain"/>
    <property type="match status" value="1"/>
</dbReference>
<dbReference type="EMBL" id="JBAWSY010000019">
    <property type="protein sequence ID" value="MEI4771364.1"/>
    <property type="molecule type" value="Genomic_DNA"/>
</dbReference>
<dbReference type="Gene3D" id="3.20.80.10">
    <property type="entry name" value="Regulatory factor, effector binding domain"/>
    <property type="match status" value="1"/>
</dbReference>
<accession>A0ABU8F8M9</accession>
<dbReference type="InterPro" id="IPR029441">
    <property type="entry name" value="Cass2"/>
</dbReference>
<evidence type="ECO:0000313" key="3">
    <source>
        <dbReference type="Proteomes" id="UP001364890"/>
    </source>
</evidence>
<name>A0ABU8F8M9_9BACI</name>
<dbReference type="RefSeq" id="WP_336498917.1">
    <property type="nucleotide sequence ID" value="NZ_JBAWSY010000019.1"/>
</dbReference>
<proteinExistence type="predicted"/>
<dbReference type="Pfam" id="PF14526">
    <property type="entry name" value="Cass2"/>
    <property type="match status" value="1"/>
</dbReference>
<organism evidence="2 3">
    <name type="scientific">Psychrobacillus mangrovi</name>
    <dbReference type="NCBI Taxonomy" id="3117745"/>
    <lineage>
        <taxon>Bacteria</taxon>
        <taxon>Bacillati</taxon>
        <taxon>Bacillota</taxon>
        <taxon>Bacilli</taxon>
        <taxon>Bacillales</taxon>
        <taxon>Bacillaceae</taxon>
        <taxon>Psychrobacillus</taxon>
    </lineage>
</organism>
<gene>
    <name evidence="2" type="ORF">WAX74_17195</name>
</gene>
<evidence type="ECO:0000313" key="2">
    <source>
        <dbReference type="EMBL" id="MEI4771364.1"/>
    </source>
</evidence>
<protein>
    <submittedName>
        <fullName evidence="2">GyrI-like domain-containing protein</fullName>
    </submittedName>
</protein>